<protein>
    <submittedName>
        <fullName evidence="2">Uncharacterized protein</fullName>
    </submittedName>
</protein>
<proteinExistence type="predicted"/>
<evidence type="ECO:0000313" key="2">
    <source>
        <dbReference type="EMBL" id="XCN99981.1"/>
    </source>
</evidence>
<organism evidence="2">
    <name type="scientific">Geladintestivirus 4</name>
    <dbReference type="NCBI Taxonomy" id="3233136"/>
    <lineage>
        <taxon>Viruses</taxon>
        <taxon>Duplodnaviria</taxon>
        <taxon>Heunggongvirae</taxon>
        <taxon>Uroviricota</taxon>
        <taxon>Caudoviricetes</taxon>
        <taxon>Crassvirales</taxon>
    </lineage>
</organism>
<sequence length="87" mass="10218">MNECIKEIIKYIILFVILGVILYRFIIFQSNNYKDNNTIEPSVELQKHNDSLRIEVDNLDSIKNAKVIEVKALDNDSTIKLFYKLIK</sequence>
<feature type="transmembrane region" description="Helical" evidence="1">
    <location>
        <begin position="12"/>
        <end position="28"/>
    </location>
</feature>
<dbReference type="EMBL" id="PP965494">
    <property type="protein sequence ID" value="XCN99981.1"/>
    <property type="molecule type" value="Genomic_DNA"/>
</dbReference>
<evidence type="ECO:0000256" key="1">
    <source>
        <dbReference type="SAM" id="Phobius"/>
    </source>
</evidence>
<reference evidence="2" key="1">
    <citation type="submission" date="2024-06" db="EMBL/GenBank/DDBJ databases">
        <title>Intestivirid acquisition increases across infancy in a wild primate population.</title>
        <authorList>
            <person name="Schneider-Creas I.A."/>
            <person name="Moya I.L."/>
            <person name="Chiou K.L."/>
            <person name="Baniel A."/>
            <person name="Azanaw Haile A."/>
            <person name="Kebede F."/>
            <person name="Abebe B."/>
            <person name="Snyder-Mackler N."/>
            <person name="Varsani A."/>
        </authorList>
    </citation>
    <scope>NUCLEOTIDE SEQUENCE</scope>
    <source>
        <strain evidence="2">Int_RNL_2017_0055_MCB</strain>
    </source>
</reference>
<accession>A0AAU8MIR1</accession>
<keyword evidence="1" id="KW-1133">Transmembrane helix</keyword>
<keyword evidence="1" id="KW-0472">Membrane</keyword>
<name>A0AAU8MIR1_9CAUD</name>
<keyword evidence="1" id="KW-0812">Transmembrane</keyword>